<evidence type="ECO:0000259" key="11">
    <source>
        <dbReference type="PROSITE" id="PS50893"/>
    </source>
</evidence>
<feature type="domain" description="ABC transporter" evidence="11">
    <location>
        <begin position="2"/>
        <end position="236"/>
    </location>
</feature>
<keyword evidence="9" id="KW-0406">Ion transport</keyword>
<keyword evidence="13" id="KW-1185">Reference proteome</keyword>
<dbReference type="InterPro" id="IPR027417">
    <property type="entry name" value="P-loop_NTPase"/>
</dbReference>
<evidence type="ECO:0000256" key="9">
    <source>
        <dbReference type="ARBA" id="ARBA00023065"/>
    </source>
</evidence>
<dbReference type="InterPro" id="IPR051535">
    <property type="entry name" value="Siderophore_ABC-ATPase"/>
</dbReference>
<dbReference type="SUPFAM" id="SSF52540">
    <property type="entry name" value="P-loop containing nucleoside triphosphate hydrolases"/>
    <property type="match status" value="1"/>
</dbReference>
<dbReference type="CDD" id="cd03214">
    <property type="entry name" value="ABC_Iron-Siderophores_B12_Hemin"/>
    <property type="match status" value="1"/>
</dbReference>
<dbReference type="EMBL" id="PTPX01000007">
    <property type="protein sequence ID" value="RAL19229.1"/>
    <property type="molecule type" value="Genomic_DNA"/>
</dbReference>
<evidence type="ECO:0000256" key="10">
    <source>
        <dbReference type="ARBA" id="ARBA00023136"/>
    </source>
</evidence>
<comment type="subcellular location">
    <subcellularLocation>
        <location evidence="1">Cell membrane</location>
        <topology evidence="1">Peripheral membrane protein</topology>
    </subcellularLocation>
</comment>
<evidence type="ECO:0000256" key="6">
    <source>
        <dbReference type="ARBA" id="ARBA00022741"/>
    </source>
</evidence>
<dbReference type="OrthoDB" id="5292475at2"/>
<proteinExistence type="inferred from homology"/>
<dbReference type="GO" id="GO:0005886">
    <property type="term" value="C:plasma membrane"/>
    <property type="evidence" value="ECO:0007669"/>
    <property type="project" value="UniProtKB-SubCell"/>
</dbReference>
<evidence type="ECO:0000256" key="7">
    <source>
        <dbReference type="ARBA" id="ARBA00022840"/>
    </source>
</evidence>
<dbReference type="PROSITE" id="PS00211">
    <property type="entry name" value="ABC_TRANSPORTER_1"/>
    <property type="match status" value="1"/>
</dbReference>
<sequence>MIKIEQLSHKIGDETILDHIDLTIENGGITALVGANGAGKSTLLSLIARLQQIQQGEIWLDEMDISQTASRKIAQHLAILTQENTIHSRITVQDLLMFGRYPHHQGRISAEDKTIVQDALKRFDLMSLANRYLSELSGGQRQRALIAMIFCQQTSHILLDEPLNNLDMFHARELMRLLRQLTDELKLTTVMVVHDINMASAYADKIVAMKDGNILMVGSPEQIITQANLKTIFNLDAEVIQHQGKPMVIHHI</sequence>
<accession>A0A328BYR3</accession>
<evidence type="ECO:0000256" key="2">
    <source>
        <dbReference type="ARBA" id="ARBA00005417"/>
    </source>
</evidence>
<dbReference type="AlphaFoldDB" id="A0A328BYR3"/>
<dbReference type="RefSeq" id="WP_111749518.1">
    <property type="nucleotide sequence ID" value="NZ_PTPX01000007.1"/>
</dbReference>
<comment type="similarity">
    <text evidence="2">Belongs to the ABC transporter superfamily.</text>
</comment>
<evidence type="ECO:0000313" key="13">
    <source>
        <dbReference type="Proteomes" id="UP000248689"/>
    </source>
</evidence>
<keyword evidence="8" id="KW-0408">Iron</keyword>
<dbReference type="InterPro" id="IPR003593">
    <property type="entry name" value="AAA+_ATPase"/>
</dbReference>
<comment type="caution">
    <text evidence="12">The sequence shown here is derived from an EMBL/GenBank/DDBJ whole genome shotgun (WGS) entry which is preliminary data.</text>
</comment>
<gene>
    <name evidence="12" type="ORF">C5N92_03685</name>
</gene>
<dbReference type="Pfam" id="PF00005">
    <property type="entry name" value="ABC_tran"/>
    <property type="match status" value="1"/>
</dbReference>
<evidence type="ECO:0000256" key="3">
    <source>
        <dbReference type="ARBA" id="ARBA00022448"/>
    </source>
</evidence>
<dbReference type="SMART" id="SM00382">
    <property type="entry name" value="AAA"/>
    <property type="match status" value="1"/>
</dbReference>
<dbReference type="InterPro" id="IPR017871">
    <property type="entry name" value="ABC_transporter-like_CS"/>
</dbReference>
<reference evidence="13" key="1">
    <citation type="submission" date="2018-02" db="EMBL/GenBank/DDBJ databases">
        <title>Glaesserella australis sp. nov., isolated from the lungs of pigs.</title>
        <authorList>
            <person name="Turni C."/>
            <person name="Christensen H."/>
        </authorList>
    </citation>
    <scope>NUCLEOTIDE SEQUENCE [LARGE SCALE GENOMIC DNA]</scope>
    <source>
        <strain evidence="13">HS4635</strain>
    </source>
</reference>
<name>A0A328BYR3_9PAST</name>
<evidence type="ECO:0000313" key="12">
    <source>
        <dbReference type="EMBL" id="RAL19229.1"/>
    </source>
</evidence>
<dbReference type="GO" id="GO:0016887">
    <property type="term" value="F:ATP hydrolysis activity"/>
    <property type="evidence" value="ECO:0007669"/>
    <property type="project" value="InterPro"/>
</dbReference>
<dbReference type="PANTHER" id="PTHR42771">
    <property type="entry name" value="IRON(3+)-HYDROXAMATE IMPORT ATP-BINDING PROTEIN FHUC"/>
    <property type="match status" value="1"/>
</dbReference>
<dbReference type="GO" id="GO:0005524">
    <property type="term" value="F:ATP binding"/>
    <property type="evidence" value="ECO:0007669"/>
    <property type="project" value="UniProtKB-KW"/>
</dbReference>
<dbReference type="Gene3D" id="3.40.50.300">
    <property type="entry name" value="P-loop containing nucleotide triphosphate hydrolases"/>
    <property type="match status" value="1"/>
</dbReference>
<protein>
    <submittedName>
        <fullName evidence="12">Iron ABC transporter ATP-binding protein</fullName>
    </submittedName>
</protein>
<keyword evidence="3" id="KW-0813">Transport</keyword>
<dbReference type="GO" id="GO:0006826">
    <property type="term" value="P:iron ion transport"/>
    <property type="evidence" value="ECO:0007669"/>
    <property type="project" value="UniProtKB-KW"/>
</dbReference>
<evidence type="ECO:0000256" key="4">
    <source>
        <dbReference type="ARBA" id="ARBA00022475"/>
    </source>
</evidence>
<dbReference type="PROSITE" id="PS50893">
    <property type="entry name" value="ABC_TRANSPORTER_2"/>
    <property type="match status" value="1"/>
</dbReference>
<dbReference type="FunFam" id="3.40.50.300:FF:000134">
    <property type="entry name" value="Iron-enterobactin ABC transporter ATP-binding protein"/>
    <property type="match status" value="1"/>
</dbReference>
<keyword evidence="5" id="KW-0410">Iron transport</keyword>
<keyword evidence="10" id="KW-0472">Membrane</keyword>
<organism evidence="12 13">
    <name type="scientific">Glaesserella australis</name>
    <dbReference type="NCBI Taxonomy" id="2094024"/>
    <lineage>
        <taxon>Bacteria</taxon>
        <taxon>Pseudomonadati</taxon>
        <taxon>Pseudomonadota</taxon>
        <taxon>Gammaproteobacteria</taxon>
        <taxon>Pasteurellales</taxon>
        <taxon>Pasteurellaceae</taxon>
        <taxon>Glaesserella</taxon>
    </lineage>
</organism>
<evidence type="ECO:0000256" key="8">
    <source>
        <dbReference type="ARBA" id="ARBA00023004"/>
    </source>
</evidence>
<keyword evidence="6" id="KW-0547">Nucleotide-binding</keyword>
<keyword evidence="7 12" id="KW-0067">ATP-binding</keyword>
<dbReference type="Proteomes" id="UP000248689">
    <property type="component" value="Unassembled WGS sequence"/>
</dbReference>
<keyword evidence="4" id="KW-1003">Cell membrane</keyword>
<evidence type="ECO:0000256" key="5">
    <source>
        <dbReference type="ARBA" id="ARBA00022496"/>
    </source>
</evidence>
<dbReference type="InterPro" id="IPR003439">
    <property type="entry name" value="ABC_transporter-like_ATP-bd"/>
</dbReference>
<evidence type="ECO:0000256" key="1">
    <source>
        <dbReference type="ARBA" id="ARBA00004202"/>
    </source>
</evidence>
<dbReference type="PANTHER" id="PTHR42771:SF3">
    <property type="entry name" value="PETROBACTIN IMPORT ATP-BINDING PROTEIN YCLP"/>
    <property type="match status" value="1"/>
</dbReference>